<dbReference type="PANTHER" id="PTHR30290">
    <property type="entry name" value="PERIPLASMIC BINDING COMPONENT OF ABC TRANSPORTER"/>
    <property type="match status" value="1"/>
</dbReference>
<dbReference type="PIRSF" id="PIRSF002741">
    <property type="entry name" value="MppA"/>
    <property type="match status" value="1"/>
</dbReference>
<dbReference type="OrthoDB" id="9796817at2"/>
<evidence type="ECO:0000256" key="2">
    <source>
        <dbReference type="ARBA" id="ARBA00022448"/>
    </source>
</evidence>
<feature type="domain" description="Solute-binding protein family 5" evidence="5">
    <location>
        <begin position="104"/>
        <end position="486"/>
    </location>
</feature>
<dbReference type="InterPro" id="IPR000914">
    <property type="entry name" value="SBP_5_dom"/>
</dbReference>
<evidence type="ECO:0000256" key="3">
    <source>
        <dbReference type="ARBA" id="ARBA00022729"/>
    </source>
</evidence>
<name>B7K194_RIPO1</name>
<keyword evidence="7" id="KW-1185">Reference proteome</keyword>
<feature type="signal peptide" evidence="4">
    <location>
        <begin position="1"/>
        <end position="26"/>
    </location>
</feature>
<accession>B7K194</accession>
<keyword evidence="3 4" id="KW-0732">Signal</keyword>
<organism evidence="6 7">
    <name type="scientific">Rippkaea orientalis (strain PCC 8801 / RF-1)</name>
    <name type="common">Cyanothece sp. (strain PCC 8801)</name>
    <dbReference type="NCBI Taxonomy" id="41431"/>
    <lineage>
        <taxon>Bacteria</taxon>
        <taxon>Bacillati</taxon>
        <taxon>Cyanobacteriota</taxon>
        <taxon>Cyanophyceae</taxon>
        <taxon>Oscillatoriophycideae</taxon>
        <taxon>Chroococcales</taxon>
        <taxon>Aphanothecaceae</taxon>
        <taxon>Rippkaea</taxon>
        <taxon>Rippkaea orientalis</taxon>
    </lineage>
</organism>
<dbReference type="GO" id="GO:0042597">
    <property type="term" value="C:periplasmic space"/>
    <property type="evidence" value="ECO:0007669"/>
    <property type="project" value="UniProtKB-ARBA"/>
</dbReference>
<protein>
    <submittedName>
        <fullName evidence="6">Extracellular solute-binding protein family 5</fullName>
    </submittedName>
</protein>
<feature type="chain" id="PRO_5002858656" evidence="4">
    <location>
        <begin position="27"/>
        <end position="580"/>
    </location>
</feature>
<dbReference type="PROSITE" id="PS51257">
    <property type="entry name" value="PROKAR_LIPOPROTEIN"/>
    <property type="match status" value="1"/>
</dbReference>
<proteinExistence type="inferred from homology"/>
<dbReference type="Proteomes" id="UP000008204">
    <property type="component" value="Chromosome"/>
</dbReference>
<dbReference type="InterPro" id="IPR030678">
    <property type="entry name" value="Peptide/Ni-bd"/>
</dbReference>
<dbReference type="InterPro" id="IPR039424">
    <property type="entry name" value="SBP_5"/>
</dbReference>
<dbReference type="Gene3D" id="3.40.190.10">
    <property type="entry name" value="Periplasmic binding protein-like II"/>
    <property type="match status" value="1"/>
</dbReference>
<evidence type="ECO:0000256" key="1">
    <source>
        <dbReference type="ARBA" id="ARBA00005695"/>
    </source>
</evidence>
<gene>
    <name evidence="6" type="ordered locus">PCC8801_2270</name>
</gene>
<evidence type="ECO:0000259" key="5">
    <source>
        <dbReference type="Pfam" id="PF00496"/>
    </source>
</evidence>
<dbReference type="PANTHER" id="PTHR30290:SF65">
    <property type="entry name" value="MONOACYL PHOSPHATIDYLINOSITOL TETRAMANNOSIDE-BINDING PROTEIN LPQW-RELATED"/>
    <property type="match status" value="1"/>
</dbReference>
<evidence type="ECO:0000256" key="4">
    <source>
        <dbReference type="SAM" id="SignalP"/>
    </source>
</evidence>
<dbReference type="GO" id="GO:1904680">
    <property type="term" value="F:peptide transmembrane transporter activity"/>
    <property type="evidence" value="ECO:0007669"/>
    <property type="project" value="TreeGrafter"/>
</dbReference>
<dbReference type="GO" id="GO:0015833">
    <property type="term" value="P:peptide transport"/>
    <property type="evidence" value="ECO:0007669"/>
    <property type="project" value="TreeGrafter"/>
</dbReference>
<dbReference type="EMBL" id="CP001287">
    <property type="protein sequence ID" value="ACK66289.1"/>
    <property type="molecule type" value="Genomic_DNA"/>
</dbReference>
<dbReference type="SUPFAM" id="SSF53850">
    <property type="entry name" value="Periplasmic binding protein-like II"/>
    <property type="match status" value="1"/>
</dbReference>
<dbReference type="Gene3D" id="3.10.105.10">
    <property type="entry name" value="Dipeptide-binding Protein, Domain 3"/>
    <property type="match status" value="1"/>
</dbReference>
<sequence length="580" mass="64370">MGKSVNIRSCILPVLLSVGSSFLLCACNPQPETPTSQTTSQSENETLKLLYWQAPTILNPHLSTGFKDSEASRITLEPLASYDNKGQLILFLAAEIPSVENGGIAKDGKSVIWKLKQGIKWSDGTPFTAADVVFTHQFIANPKVGATSGNSYLNVEKVEALDDYTVKVIFKQPTPSWDIPFVGGAGMILPRHLYEKYNGENARQAPNNLIAVGTGPYKVVDFKPGDVVVFEANSYFREADKLGFKRIELKGGGDATSAARAVLETGDADYAYNLQVEVPVLKQLEAAGKGKLNSVFGGNSERILINLSDPNKATTEGERSSLQFPHPLFKDPKVREAFTLAVDRDTVAQQLYGITGKATPNVLVSPPEYNSPNTKYEFNLEKAAKLLDEAGWKDSNNNGIRDKDGVEMQILFQTSVNPLRQKTQEIIKQSLQQIGVGVELKSIDASIFFSSDPSNNDTVERFYADFQMFTSGNLNPDPSTYMSNFTCQSIPQKANNWSGNNYARYCNPEYDKLWKEATQELDAKKRQELFIKMNDLLVNNFVLIPLVHRADVAGISNRLQGFELTPWDFNTWKIKDWKKS</sequence>
<dbReference type="GO" id="GO:0043190">
    <property type="term" value="C:ATP-binding cassette (ABC) transporter complex"/>
    <property type="evidence" value="ECO:0007669"/>
    <property type="project" value="InterPro"/>
</dbReference>
<dbReference type="Pfam" id="PF00496">
    <property type="entry name" value="SBP_bac_5"/>
    <property type="match status" value="1"/>
</dbReference>
<dbReference type="FunFam" id="3.10.105.10:FF:000006">
    <property type="entry name" value="Peptide ABC transporter substrate-binding protein"/>
    <property type="match status" value="1"/>
</dbReference>
<dbReference type="STRING" id="41431.PCC8801_2270"/>
<dbReference type="CDD" id="cd08513">
    <property type="entry name" value="PBP2_thermophilic_Hb8_like"/>
    <property type="match status" value="1"/>
</dbReference>
<keyword evidence="2" id="KW-0813">Transport</keyword>
<dbReference type="AlphaFoldDB" id="B7K194"/>
<reference evidence="7" key="1">
    <citation type="journal article" date="2011" name="MBio">
        <title>Novel metabolic attributes of the genus Cyanothece, comprising a group of unicellular nitrogen-fixing Cyanobacteria.</title>
        <authorList>
            <person name="Bandyopadhyay A."/>
            <person name="Elvitigala T."/>
            <person name="Welsh E."/>
            <person name="Stockel J."/>
            <person name="Liberton M."/>
            <person name="Min H."/>
            <person name="Sherman L.A."/>
            <person name="Pakrasi H.B."/>
        </authorList>
    </citation>
    <scope>NUCLEOTIDE SEQUENCE [LARGE SCALE GENOMIC DNA]</scope>
    <source>
        <strain evidence="7">PCC 8801</strain>
    </source>
</reference>
<dbReference type="RefSeq" id="WP_012595557.1">
    <property type="nucleotide sequence ID" value="NC_011726.1"/>
</dbReference>
<comment type="similarity">
    <text evidence="1">Belongs to the bacterial solute-binding protein 5 family.</text>
</comment>
<evidence type="ECO:0000313" key="6">
    <source>
        <dbReference type="EMBL" id="ACK66289.1"/>
    </source>
</evidence>
<dbReference type="eggNOG" id="COG0747">
    <property type="taxonomic scope" value="Bacteria"/>
</dbReference>
<evidence type="ECO:0000313" key="7">
    <source>
        <dbReference type="Proteomes" id="UP000008204"/>
    </source>
</evidence>
<dbReference type="HOGENOM" id="CLU_017028_8_6_3"/>
<dbReference type="KEGG" id="cyp:PCC8801_2270"/>